<sequence length="389" mass="42780">MTAMFCRLSRFVCLGTAIWIALLSNAFAQLEFDTKAKFAVLMDYQSGTVLYQKNADERMEPASMAKLMTIAIAFEQLKRGQLRMDDEVFISEKAWREGGAASGGSTMFAELDSKVAVEDIIRSIIIQSGNDASIAIAEAIGGTELSFVRMMNEKAQDLGLENSEFANSTGLPDPTMYVSARDLGNLARYIIKNYPEYYPIFAEPDFEWNNIKQGNRNTLLDDGIGVDGLKTGHTESAGYGIVASTTENGRRLIAVLHGMSSKKERSEEARKLVTWGSRNFERFEAFDDGELVGEIPVYGGEKPKVGLTGDGRIDLYVPKGSKRCLSAKIVYNGPLIPPIDQGQEVASLQVWCDDNLIQSSPLYAAETVEQGGLVRRATDALKELAFGWL</sequence>
<evidence type="ECO:0000256" key="10">
    <source>
        <dbReference type="ARBA" id="ARBA00022984"/>
    </source>
</evidence>
<dbReference type="PRINTS" id="PR00725">
    <property type="entry name" value="DADACBPTASE1"/>
</dbReference>
<reference evidence="16" key="1">
    <citation type="journal article" date="2014" name="Int. J. Syst. Evol. Microbiol.">
        <title>Complete genome of a new Firmicutes species belonging to the dominant human colonic microbiota ('Ruminococcus bicirculans') reveals two chromosomes and a selective capacity to utilize plant glucans.</title>
        <authorList>
            <consortium name="NISC Comparative Sequencing Program"/>
            <person name="Wegmann U."/>
            <person name="Louis P."/>
            <person name="Goesmann A."/>
            <person name="Henrissat B."/>
            <person name="Duncan S.H."/>
            <person name="Flint H.J."/>
        </authorList>
    </citation>
    <scope>NUCLEOTIDE SEQUENCE</scope>
    <source>
        <strain evidence="16">NBRC 107169</strain>
    </source>
</reference>
<dbReference type="InterPro" id="IPR015956">
    <property type="entry name" value="Peniciliin-bd_prot_C_sf"/>
</dbReference>
<evidence type="ECO:0000256" key="6">
    <source>
        <dbReference type="ARBA" id="ARBA00022670"/>
    </source>
</evidence>
<reference evidence="16" key="2">
    <citation type="submission" date="2023-01" db="EMBL/GenBank/DDBJ databases">
        <title>Draft genome sequence of Maritalea porphyrae strain NBRC 107169.</title>
        <authorList>
            <person name="Sun Q."/>
            <person name="Mori K."/>
        </authorList>
    </citation>
    <scope>NUCLEOTIDE SEQUENCE</scope>
    <source>
        <strain evidence="16">NBRC 107169</strain>
    </source>
</reference>
<accession>A0ABQ5UT85</accession>
<dbReference type="SMART" id="SM00936">
    <property type="entry name" value="PBP5_C"/>
    <property type="match status" value="1"/>
</dbReference>
<dbReference type="InterPro" id="IPR012338">
    <property type="entry name" value="Beta-lactam/transpept-like"/>
</dbReference>
<dbReference type="EMBL" id="BSNI01000002">
    <property type="protein sequence ID" value="GLQ18403.1"/>
    <property type="molecule type" value="Genomic_DNA"/>
</dbReference>
<evidence type="ECO:0000256" key="12">
    <source>
        <dbReference type="ARBA" id="ARBA00034000"/>
    </source>
</evidence>
<keyword evidence="8" id="KW-0378">Hydrolase</keyword>
<evidence type="ECO:0000256" key="8">
    <source>
        <dbReference type="ARBA" id="ARBA00022801"/>
    </source>
</evidence>
<keyword evidence="6" id="KW-0645">Protease</keyword>
<dbReference type="SUPFAM" id="SSF69189">
    <property type="entry name" value="Penicillin-binding protein associated domain"/>
    <property type="match status" value="1"/>
</dbReference>
<dbReference type="Pfam" id="PF00768">
    <property type="entry name" value="Peptidase_S11"/>
    <property type="match status" value="1"/>
</dbReference>
<evidence type="ECO:0000256" key="5">
    <source>
        <dbReference type="ARBA" id="ARBA00022645"/>
    </source>
</evidence>
<feature type="signal peptide" evidence="14">
    <location>
        <begin position="1"/>
        <end position="28"/>
    </location>
</feature>
<dbReference type="InterPro" id="IPR018044">
    <property type="entry name" value="Peptidase_S11"/>
</dbReference>
<dbReference type="InterPro" id="IPR012907">
    <property type="entry name" value="Peptidase_S11_C"/>
</dbReference>
<keyword evidence="10" id="KW-0573">Peptidoglycan synthesis</keyword>
<dbReference type="PANTHER" id="PTHR21581">
    <property type="entry name" value="D-ALANYL-D-ALANINE CARBOXYPEPTIDASE"/>
    <property type="match status" value="1"/>
</dbReference>
<comment type="catalytic activity">
    <reaction evidence="12">
        <text>Preferential cleavage: (Ac)2-L-Lys-D-Ala-|-D-Ala. Also transpeptidation of peptidyl-alanyl moieties that are N-acyl substituents of D-alanine.</text>
        <dbReference type="EC" id="3.4.16.4"/>
    </reaction>
</comment>
<keyword evidence="17" id="KW-1185">Reference proteome</keyword>
<feature type="domain" description="Peptidase S11 D-Ala-D-Ala carboxypeptidase A C-terminal" evidence="15">
    <location>
        <begin position="280"/>
        <end position="370"/>
    </location>
</feature>
<evidence type="ECO:0000313" key="17">
    <source>
        <dbReference type="Proteomes" id="UP001161405"/>
    </source>
</evidence>
<dbReference type="InterPro" id="IPR037167">
    <property type="entry name" value="Peptidase_S11_C_sf"/>
</dbReference>
<evidence type="ECO:0000256" key="2">
    <source>
        <dbReference type="ARBA" id="ARBA00004752"/>
    </source>
</evidence>
<dbReference type="SUPFAM" id="SSF56601">
    <property type="entry name" value="beta-lactamase/transpeptidase-like"/>
    <property type="match status" value="1"/>
</dbReference>
<dbReference type="Proteomes" id="UP001161405">
    <property type="component" value="Unassembled WGS sequence"/>
</dbReference>
<evidence type="ECO:0000256" key="14">
    <source>
        <dbReference type="SAM" id="SignalP"/>
    </source>
</evidence>
<evidence type="ECO:0000256" key="4">
    <source>
        <dbReference type="ARBA" id="ARBA00012448"/>
    </source>
</evidence>
<comment type="similarity">
    <text evidence="3 13">Belongs to the peptidase S11 family.</text>
</comment>
<dbReference type="InterPro" id="IPR001967">
    <property type="entry name" value="Peptidase_S11_N"/>
</dbReference>
<keyword evidence="7 14" id="KW-0732">Signal</keyword>
<keyword evidence="11" id="KW-0961">Cell wall biogenesis/degradation</keyword>
<evidence type="ECO:0000256" key="13">
    <source>
        <dbReference type="RuleBase" id="RU004016"/>
    </source>
</evidence>
<evidence type="ECO:0000259" key="15">
    <source>
        <dbReference type="SMART" id="SM00936"/>
    </source>
</evidence>
<comment type="caution">
    <text evidence="16">The sequence shown here is derived from an EMBL/GenBank/DDBJ whole genome shotgun (WGS) entry which is preliminary data.</text>
</comment>
<dbReference type="EC" id="3.4.16.4" evidence="4"/>
<comment type="pathway">
    <text evidence="2">Cell wall biogenesis; peptidoglycan biosynthesis.</text>
</comment>
<gene>
    <name evidence="16" type="ORF">GCM10007879_26520</name>
</gene>
<evidence type="ECO:0000256" key="9">
    <source>
        <dbReference type="ARBA" id="ARBA00022960"/>
    </source>
</evidence>
<evidence type="ECO:0000313" key="16">
    <source>
        <dbReference type="EMBL" id="GLQ18403.1"/>
    </source>
</evidence>
<feature type="chain" id="PRO_5046929215" description="serine-type D-Ala-D-Ala carboxypeptidase" evidence="14">
    <location>
        <begin position="29"/>
        <end position="389"/>
    </location>
</feature>
<evidence type="ECO:0000256" key="11">
    <source>
        <dbReference type="ARBA" id="ARBA00023316"/>
    </source>
</evidence>
<dbReference type="PANTHER" id="PTHR21581:SF6">
    <property type="entry name" value="TRAFFICKING PROTEIN PARTICLE COMPLEX SUBUNIT 12"/>
    <property type="match status" value="1"/>
</dbReference>
<keyword evidence="5 16" id="KW-0121">Carboxypeptidase</keyword>
<dbReference type="GO" id="GO:0004180">
    <property type="term" value="F:carboxypeptidase activity"/>
    <property type="evidence" value="ECO:0007669"/>
    <property type="project" value="UniProtKB-KW"/>
</dbReference>
<comment type="function">
    <text evidence="1">Removes C-terminal D-alanyl residues from sugar-peptide cell wall precursors.</text>
</comment>
<protein>
    <recommendedName>
        <fullName evidence="4">serine-type D-Ala-D-Ala carboxypeptidase</fullName>
        <ecNumber evidence="4">3.4.16.4</ecNumber>
    </recommendedName>
</protein>
<evidence type="ECO:0000256" key="7">
    <source>
        <dbReference type="ARBA" id="ARBA00022729"/>
    </source>
</evidence>
<dbReference type="Pfam" id="PF07943">
    <property type="entry name" value="PBP5_C"/>
    <property type="match status" value="1"/>
</dbReference>
<evidence type="ECO:0000256" key="3">
    <source>
        <dbReference type="ARBA" id="ARBA00007164"/>
    </source>
</evidence>
<dbReference type="Gene3D" id="2.60.410.10">
    <property type="entry name" value="D-Ala-D-Ala carboxypeptidase, C-terminal domain"/>
    <property type="match status" value="1"/>
</dbReference>
<name>A0ABQ5UT85_9HYPH</name>
<evidence type="ECO:0000256" key="1">
    <source>
        <dbReference type="ARBA" id="ARBA00003217"/>
    </source>
</evidence>
<dbReference type="Gene3D" id="3.40.710.10">
    <property type="entry name" value="DD-peptidase/beta-lactamase superfamily"/>
    <property type="match status" value="1"/>
</dbReference>
<keyword evidence="9" id="KW-0133">Cell shape</keyword>
<proteinExistence type="inferred from homology"/>
<organism evidence="16 17">
    <name type="scientific">Maritalea porphyrae</name>
    <dbReference type="NCBI Taxonomy" id="880732"/>
    <lineage>
        <taxon>Bacteria</taxon>
        <taxon>Pseudomonadati</taxon>
        <taxon>Pseudomonadota</taxon>
        <taxon>Alphaproteobacteria</taxon>
        <taxon>Hyphomicrobiales</taxon>
        <taxon>Devosiaceae</taxon>
        <taxon>Maritalea</taxon>
    </lineage>
</organism>